<keyword evidence="4" id="KW-1185">Reference proteome</keyword>
<evidence type="ECO:0000313" key="4">
    <source>
        <dbReference type="Proteomes" id="UP000678393"/>
    </source>
</evidence>
<evidence type="ECO:0000256" key="2">
    <source>
        <dbReference type="SAM" id="Phobius"/>
    </source>
</evidence>
<keyword evidence="2" id="KW-0812">Transmembrane</keyword>
<evidence type="ECO:0000256" key="1">
    <source>
        <dbReference type="SAM" id="MobiDB-lite"/>
    </source>
</evidence>
<sequence length="164" mass="18666">MTSQNELVIPTVSVADSSIGGAGDGRGGGGCGEEDEDAEEVTETKIIGVTETGVIRKRSFKRKLTKEEMSKRTYGADKAEYAKIAERVLNEKMFSGAVEGLRERWKMLTYMHTDCMDMVDQWMARREELLQKRRRKDVDIIVALVVASFVFIIVCWCIKTFIWW</sequence>
<evidence type="ECO:0008006" key="5">
    <source>
        <dbReference type="Google" id="ProtNLM"/>
    </source>
</evidence>
<feature type="transmembrane region" description="Helical" evidence="2">
    <location>
        <begin position="140"/>
        <end position="162"/>
    </location>
</feature>
<evidence type="ECO:0000313" key="3">
    <source>
        <dbReference type="EMBL" id="CAG5121243.1"/>
    </source>
</evidence>
<organism evidence="3 4">
    <name type="scientific">Candidula unifasciata</name>
    <dbReference type="NCBI Taxonomy" id="100452"/>
    <lineage>
        <taxon>Eukaryota</taxon>
        <taxon>Metazoa</taxon>
        <taxon>Spiralia</taxon>
        <taxon>Lophotrochozoa</taxon>
        <taxon>Mollusca</taxon>
        <taxon>Gastropoda</taxon>
        <taxon>Heterobranchia</taxon>
        <taxon>Euthyneura</taxon>
        <taxon>Panpulmonata</taxon>
        <taxon>Eupulmonata</taxon>
        <taxon>Stylommatophora</taxon>
        <taxon>Helicina</taxon>
        <taxon>Helicoidea</taxon>
        <taxon>Geomitridae</taxon>
        <taxon>Candidula</taxon>
    </lineage>
</organism>
<dbReference type="AlphaFoldDB" id="A0A8S3YVX8"/>
<dbReference type="EMBL" id="CAJHNH020001047">
    <property type="protein sequence ID" value="CAG5121243.1"/>
    <property type="molecule type" value="Genomic_DNA"/>
</dbReference>
<gene>
    <name evidence="3" type="ORF">CUNI_LOCUS6801</name>
</gene>
<comment type="caution">
    <text evidence="3">The sequence shown here is derived from an EMBL/GenBank/DDBJ whole genome shotgun (WGS) entry which is preliminary data.</text>
</comment>
<dbReference type="OrthoDB" id="6113359at2759"/>
<protein>
    <recommendedName>
        <fullName evidence="5">Transmembrane protein</fullName>
    </recommendedName>
</protein>
<keyword evidence="2" id="KW-1133">Transmembrane helix</keyword>
<feature type="region of interest" description="Disordered" evidence="1">
    <location>
        <begin position="1"/>
        <end position="40"/>
    </location>
</feature>
<proteinExistence type="predicted"/>
<feature type="compositionally biased region" description="Gly residues" evidence="1">
    <location>
        <begin position="20"/>
        <end position="31"/>
    </location>
</feature>
<keyword evidence="2" id="KW-0472">Membrane</keyword>
<name>A0A8S3YVX8_9EUPU</name>
<dbReference type="Proteomes" id="UP000678393">
    <property type="component" value="Unassembled WGS sequence"/>
</dbReference>
<reference evidence="3" key="1">
    <citation type="submission" date="2021-04" db="EMBL/GenBank/DDBJ databases">
        <authorList>
            <consortium name="Molecular Ecology Group"/>
        </authorList>
    </citation>
    <scope>NUCLEOTIDE SEQUENCE</scope>
</reference>
<accession>A0A8S3YVX8</accession>